<keyword evidence="6" id="KW-0547">Nucleotide-binding</keyword>
<dbReference type="InterPro" id="IPR003439">
    <property type="entry name" value="ABC_transporter-like_ATP-bd"/>
</dbReference>
<dbReference type="NCBIfam" id="NF008453">
    <property type="entry name" value="PRK11308.1"/>
    <property type="match status" value="2"/>
</dbReference>
<name>A0ABV7KG77_9HYPH</name>
<feature type="domain" description="ABC transporter" evidence="11">
    <location>
        <begin position="17"/>
        <end position="267"/>
    </location>
</feature>
<dbReference type="Pfam" id="PF08352">
    <property type="entry name" value="oligo_HPY"/>
    <property type="match status" value="2"/>
</dbReference>
<dbReference type="SUPFAM" id="SSF52540">
    <property type="entry name" value="P-loop containing nucleoside triphosphate hydrolases"/>
    <property type="match status" value="2"/>
</dbReference>
<evidence type="ECO:0000256" key="3">
    <source>
        <dbReference type="ARBA" id="ARBA00022448"/>
    </source>
</evidence>
<keyword evidence="7 12" id="KW-0067">ATP-binding</keyword>
<keyword evidence="8" id="KW-1278">Translocase</keyword>
<gene>
    <name evidence="12" type="ORF">ACFOHJ_19310</name>
</gene>
<dbReference type="Pfam" id="PF00005">
    <property type="entry name" value="ABC_tran"/>
    <property type="match status" value="2"/>
</dbReference>
<dbReference type="InterPro" id="IPR013563">
    <property type="entry name" value="Oligopep_ABC_C"/>
</dbReference>
<evidence type="ECO:0000256" key="4">
    <source>
        <dbReference type="ARBA" id="ARBA00022475"/>
    </source>
</evidence>
<dbReference type="SMART" id="SM00382">
    <property type="entry name" value="AAA"/>
    <property type="match status" value="2"/>
</dbReference>
<dbReference type="PANTHER" id="PTHR43297:SF14">
    <property type="entry name" value="ATPASE AAA-TYPE CORE DOMAIN-CONTAINING PROTEIN"/>
    <property type="match status" value="1"/>
</dbReference>
<organism evidence="12 13">
    <name type="scientific">Aquamicrobium soli</name>
    <dbReference type="NCBI Taxonomy" id="1811518"/>
    <lineage>
        <taxon>Bacteria</taxon>
        <taxon>Pseudomonadati</taxon>
        <taxon>Pseudomonadota</taxon>
        <taxon>Alphaproteobacteria</taxon>
        <taxon>Hyphomicrobiales</taxon>
        <taxon>Phyllobacteriaceae</taxon>
        <taxon>Aquamicrobium</taxon>
    </lineage>
</organism>
<dbReference type="RefSeq" id="WP_378223581.1">
    <property type="nucleotide sequence ID" value="NZ_JBHRTK010000022.1"/>
</dbReference>
<reference evidence="13" key="1">
    <citation type="journal article" date="2019" name="Int. J. Syst. Evol. Microbiol.">
        <title>The Global Catalogue of Microorganisms (GCM) 10K type strain sequencing project: providing services to taxonomists for standard genome sequencing and annotation.</title>
        <authorList>
            <consortium name="The Broad Institute Genomics Platform"/>
            <consortium name="The Broad Institute Genome Sequencing Center for Infectious Disease"/>
            <person name="Wu L."/>
            <person name="Ma J."/>
        </authorList>
    </citation>
    <scope>NUCLEOTIDE SEQUENCE [LARGE SCALE GENOMIC DNA]</scope>
    <source>
        <strain evidence="13">KCTC 52165</strain>
    </source>
</reference>
<dbReference type="InterPro" id="IPR003593">
    <property type="entry name" value="AAA+_ATPase"/>
</dbReference>
<keyword evidence="4" id="KW-1003">Cell membrane</keyword>
<proteinExistence type="inferred from homology"/>
<dbReference type="GO" id="GO:0005524">
    <property type="term" value="F:ATP binding"/>
    <property type="evidence" value="ECO:0007669"/>
    <property type="project" value="UniProtKB-KW"/>
</dbReference>
<evidence type="ECO:0000259" key="11">
    <source>
        <dbReference type="PROSITE" id="PS50893"/>
    </source>
</evidence>
<dbReference type="EMBL" id="JBHRTK010000022">
    <property type="protein sequence ID" value="MFC3208375.1"/>
    <property type="molecule type" value="Genomic_DNA"/>
</dbReference>
<evidence type="ECO:0000256" key="7">
    <source>
        <dbReference type="ARBA" id="ARBA00022840"/>
    </source>
</evidence>
<evidence type="ECO:0000256" key="5">
    <source>
        <dbReference type="ARBA" id="ARBA00022519"/>
    </source>
</evidence>
<keyword evidence="13" id="KW-1185">Reference proteome</keyword>
<dbReference type="Proteomes" id="UP001595583">
    <property type="component" value="Unassembled WGS sequence"/>
</dbReference>
<keyword evidence="3" id="KW-0813">Transport</keyword>
<evidence type="ECO:0000256" key="6">
    <source>
        <dbReference type="ARBA" id="ARBA00022741"/>
    </source>
</evidence>
<evidence type="ECO:0000256" key="8">
    <source>
        <dbReference type="ARBA" id="ARBA00022967"/>
    </source>
</evidence>
<dbReference type="PANTHER" id="PTHR43297">
    <property type="entry name" value="OLIGOPEPTIDE TRANSPORT ATP-BINDING PROTEIN APPD"/>
    <property type="match status" value="1"/>
</dbReference>
<dbReference type="Gene3D" id="3.40.50.300">
    <property type="entry name" value="P-loop containing nucleotide triphosphate hydrolases"/>
    <property type="match status" value="2"/>
</dbReference>
<keyword evidence="5" id="KW-0997">Cell inner membrane</keyword>
<dbReference type="PROSITE" id="PS50893">
    <property type="entry name" value="ABC_TRANSPORTER_2"/>
    <property type="match status" value="2"/>
</dbReference>
<evidence type="ECO:0000313" key="12">
    <source>
        <dbReference type="EMBL" id="MFC3208375.1"/>
    </source>
</evidence>
<feature type="domain" description="ABC transporter" evidence="11">
    <location>
        <begin position="362"/>
        <end position="616"/>
    </location>
</feature>
<feature type="region of interest" description="Disordered" evidence="10">
    <location>
        <begin position="695"/>
        <end position="794"/>
    </location>
</feature>
<comment type="caution">
    <text evidence="12">The sequence shown here is derived from an EMBL/GenBank/DDBJ whole genome shotgun (WGS) entry which is preliminary data.</text>
</comment>
<dbReference type="InterPro" id="IPR017871">
    <property type="entry name" value="ABC_transporter-like_CS"/>
</dbReference>
<dbReference type="PROSITE" id="PS00211">
    <property type="entry name" value="ABC_TRANSPORTER_1"/>
    <property type="match status" value="2"/>
</dbReference>
<comment type="subcellular location">
    <subcellularLocation>
        <location evidence="1">Cell inner membrane</location>
        <topology evidence="1">Peripheral membrane protein</topology>
    </subcellularLocation>
</comment>
<comment type="similarity">
    <text evidence="2">Belongs to the ABC transporter superfamily.</text>
</comment>
<dbReference type="CDD" id="cd03257">
    <property type="entry name" value="ABC_NikE_OppD_transporters"/>
    <property type="match status" value="2"/>
</dbReference>
<protein>
    <submittedName>
        <fullName evidence="12">Dipeptide ABC transporter ATP-binding protein</fullName>
    </submittedName>
</protein>
<evidence type="ECO:0000256" key="1">
    <source>
        <dbReference type="ARBA" id="ARBA00004417"/>
    </source>
</evidence>
<dbReference type="NCBIfam" id="TIGR01727">
    <property type="entry name" value="oligo_HPY"/>
    <property type="match status" value="2"/>
</dbReference>
<evidence type="ECO:0000313" key="13">
    <source>
        <dbReference type="Proteomes" id="UP001595583"/>
    </source>
</evidence>
<evidence type="ECO:0000256" key="2">
    <source>
        <dbReference type="ARBA" id="ARBA00005417"/>
    </source>
</evidence>
<dbReference type="InterPro" id="IPR027417">
    <property type="entry name" value="P-loop_NTPase"/>
</dbReference>
<dbReference type="NCBIfam" id="NF007739">
    <property type="entry name" value="PRK10419.1"/>
    <property type="match status" value="2"/>
</dbReference>
<accession>A0ABV7KG77</accession>
<feature type="compositionally biased region" description="Acidic residues" evidence="10">
    <location>
        <begin position="737"/>
        <end position="748"/>
    </location>
</feature>
<sequence length="794" mass="86743">MNETVKAEATANAQPIIEIENLSISFFTRKGEIPAVMDFSCTVMPGEAMGIVGESGCGKSTVSLGIMRDLSNIGKIVGGRIKFQGKDMGEMSEEELRSIRGNKIAMIYQEPMASLNPAMKVGKQLMEVPLIHDKVSKEEAYNRALEMVRAVKLPDPERMMRSFPHQLSGGQQQRIVIAMALLSKPALLLLDEPTTALDVTVEAGIVELVKGLGERFGTSMIFVSHNLGLILETCDRITVMYSGEAVETGRIEDVFDRMRHPYTQGLFRSIPLPGADKNSRPLIAIPGQLPLPHERPKGCNFGPRCQHFVEGVCNAAEIPMIPVEGHEGHFSRCVRFNEIDWNELPAGAGKETEKVVPGKPVLEIDDLKKYYKVGGSEVFGGGDGRVVKANETISFTARESETVAIVGESGCGKSTLAKVLLGLETASSGSVKLDGRDIQSTGVEKRDVDTVSSIQMVFQNPFDTLNPSHTVGSQIIRTLEKFHVGNNPAERRQRMLELLDLVKLPRAFETRKPRQLSGGQKQRIGVARAFAGEARVVVADEPVSALDVSVQAAVTELLMDIQRRNKTTLLFISHDLSVVRYIADRVVVMYLGYIVEQGTTDQIFSPPYHPYTEALLSAIPIADTSVVKKHIVLEGDIPSAMNPPSGCPFQTRCRYKHLVPGNRCETEVPPSKDLGGGHMSRCWLSDEELAKMGPVISFDRDAKGRDDAPSDPERRTGPGFGVDVPRRPRGKTGTVDLSDDADAEEEADGEARMARSQGAARRPKSRSVQVGWGEQSDDAKAHSPFSKGKGPRKN</sequence>
<evidence type="ECO:0000256" key="10">
    <source>
        <dbReference type="SAM" id="MobiDB-lite"/>
    </source>
</evidence>
<evidence type="ECO:0000256" key="9">
    <source>
        <dbReference type="ARBA" id="ARBA00023136"/>
    </source>
</evidence>
<feature type="compositionally biased region" description="Basic and acidic residues" evidence="10">
    <location>
        <begin position="698"/>
        <end position="716"/>
    </location>
</feature>
<dbReference type="InterPro" id="IPR050388">
    <property type="entry name" value="ABC_Ni/Peptide_Import"/>
</dbReference>
<keyword evidence="9" id="KW-0472">Membrane</keyword>